<dbReference type="Proteomes" id="UP000034071">
    <property type="component" value="Chromosome"/>
</dbReference>
<dbReference type="EC" id="5.4.99.25" evidence="5"/>
<dbReference type="InterPro" id="IPR032819">
    <property type="entry name" value="TruB_C"/>
</dbReference>
<dbReference type="InterPro" id="IPR014780">
    <property type="entry name" value="tRNA_psdUridine_synth_TruB"/>
</dbReference>
<dbReference type="SUPFAM" id="SSF55120">
    <property type="entry name" value="Pseudouridine synthase"/>
    <property type="match status" value="1"/>
</dbReference>
<evidence type="ECO:0000259" key="7">
    <source>
        <dbReference type="Pfam" id="PF09157"/>
    </source>
</evidence>
<protein>
    <recommendedName>
        <fullName evidence="5">tRNA pseudouridine synthase B</fullName>
        <ecNumber evidence="5">5.4.99.25</ecNumber>
    </recommendedName>
    <alternativeName>
        <fullName evidence="5">tRNA pseudouridine(55) synthase</fullName>
        <shortName evidence="5">Psi55 synthase</shortName>
    </alternativeName>
    <alternativeName>
        <fullName evidence="5">tRNA pseudouridylate synthase</fullName>
    </alternativeName>
    <alternativeName>
        <fullName evidence="5">tRNA-uridine isomerase</fullName>
    </alternativeName>
</protein>
<organism evidence="9 10">
    <name type="scientific">Kangiella geojedonensis</name>
    <dbReference type="NCBI Taxonomy" id="914150"/>
    <lineage>
        <taxon>Bacteria</taxon>
        <taxon>Pseudomonadati</taxon>
        <taxon>Pseudomonadota</taxon>
        <taxon>Gammaproteobacteria</taxon>
        <taxon>Kangiellales</taxon>
        <taxon>Kangiellaceae</taxon>
        <taxon>Kangiella</taxon>
    </lineage>
</organism>
<sequence>MARRRKRGRDITGILLLDKPTDMTSNKALQQAKFLYFAQKAGHTGALDPIATGVLPICFGEGTKFSHFLLNADKKYRVIAKMGQKTTTADREGEVVEEKPVNVTEEELVKVVQQFKGTISQVPSMYSALKKDGVPLYKLARQGIEVEREAREVTIHSIDIVRFESDEFELDVHCSKGTYIRNLVEDMGDELGCGAHVQELRRTAVSHLQLDDCVSLAQLETMKQADEKLAMDELLLPLEKALHHLPIVELDSDQAYYIRLGQAVQLSGMPQEEEFILKDPEGFLGIGCIDDDGKVAPRRLIKQTS</sequence>
<evidence type="ECO:0000256" key="4">
    <source>
        <dbReference type="ARBA" id="ARBA00023235"/>
    </source>
</evidence>
<dbReference type="SUPFAM" id="SSF88697">
    <property type="entry name" value="PUA domain-like"/>
    <property type="match status" value="1"/>
</dbReference>
<dbReference type="HAMAP" id="MF_01080">
    <property type="entry name" value="TruB_bact"/>
    <property type="match status" value="1"/>
</dbReference>
<dbReference type="OrthoDB" id="9802309at2"/>
<keyword evidence="4 5" id="KW-0413">Isomerase</keyword>
<dbReference type="InterPro" id="IPR020103">
    <property type="entry name" value="PsdUridine_synth_cat_dom_sf"/>
</dbReference>
<dbReference type="Pfam" id="PF01509">
    <property type="entry name" value="TruB_N"/>
    <property type="match status" value="1"/>
</dbReference>
<dbReference type="InterPro" id="IPR002501">
    <property type="entry name" value="PsdUridine_synth_N"/>
</dbReference>
<evidence type="ECO:0000313" key="9">
    <source>
        <dbReference type="EMBL" id="AKE52982.1"/>
    </source>
</evidence>
<dbReference type="KEGG" id="kge:TQ33_2053"/>
<dbReference type="InterPro" id="IPR015947">
    <property type="entry name" value="PUA-like_sf"/>
</dbReference>
<feature type="active site" description="Nucleophile" evidence="5">
    <location>
        <position position="48"/>
    </location>
</feature>
<dbReference type="EMBL" id="CP010975">
    <property type="protein sequence ID" value="AKE52982.1"/>
    <property type="molecule type" value="Genomic_DNA"/>
</dbReference>
<dbReference type="Gene3D" id="3.30.2350.10">
    <property type="entry name" value="Pseudouridine synthase"/>
    <property type="match status" value="1"/>
</dbReference>
<dbReference type="GO" id="GO:0031119">
    <property type="term" value="P:tRNA pseudouridine synthesis"/>
    <property type="evidence" value="ECO:0007669"/>
    <property type="project" value="UniProtKB-UniRule"/>
</dbReference>
<proteinExistence type="inferred from homology"/>
<evidence type="ECO:0000313" key="10">
    <source>
        <dbReference type="Proteomes" id="UP000034071"/>
    </source>
</evidence>
<comment type="similarity">
    <text evidence="2 5">Belongs to the pseudouridine synthase TruB family. Type 1 subfamily.</text>
</comment>
<feature type="domain" description="Pseudouridine synthase II N-terminal" evidence="6">
    <location>
        <begin position="37"/>
        <end position="180"/>
    </location>
</feature>
<dbReference type="AlphaFoldDB" id="A0A0F6TS58"/>
<evidence type="ECO:0000259" key="8">
    <source>
        <dbReference type="Pfam" id="PF16198"/>
    </source>
</evidence>
<name>A0A0F6TS58_9GAMM</name>
<keyword evidence="10" id="KW-1185">Reference proteome</keyword>
<dbReference type="Pfam" id="PF16198">
    <property type="entry name" value="TruB_C_2"/>
    <property type="match status" value="1"/>
</dbReference>
<evidence type="ECO:0000256" key="2">
    <source>
        <dbReference type="ARBA" id="ARBA00005642"/>
    </source>
</evidence>
<dbReference type="GO" id="GO:0003723">
    <property type="term" value="F:RNA binding"/>
    <property type="evidence" value="ECO:0007669"/>
    <property type="project" value="InterPro"/>
</dbReference>
<dbReference type="RefSeq" id="WP_046561980.1">
    <property type="nucleotide sequence ID" value="NZ_CP010975.1"/>
</dbReference>
<comment type="function">
    <text evidence="5">Responsible for synthesis of pseudouridine from uracil-55 in the psi GC loop of transfer RNAs.</text>
</comment>
<dbReference type="PATRIC" id="fig|914150.5.peg.2082"/>
<evidence type="ECO:0000256" key="3">
    <source>
        <dbReference type="ARBA" id="ARBA00022694"/>
    </source>
</evidence>
<dbReference type="CDD" id="cd21152">
    <property type="entry name" value="PUA_TruB_bacterial"/>
    <property type="match status" value="1"/>
</dbReference>
<dbReference type="GO" id="GO:0160148">
    <property type="term" value="F:tRNA pseudouridine(55) synthase activity"/>
    <property type="evidence" value="ECO:0007669"/>
    <property type="project" value="UniProtKB-EC"/>
</dbReference>
<dbReference type="HOGENOM" id="CLU_032087_0_3_6"/>
<dbReference type="CDD" id="cd02573">
    <property type="entry name" value="PseudoU_synth_EcTruB"/>
    <property type="match status" value="1"/>
</dbReference>
<dbReference type="Pfam" id="PF09157">
    <property type="entry name" value="TruB-C_2"/>
    <property type="match status" value="1"/>
</dbReference>
<accession>A0A0F6TS58</accession>
<dbReference type="InterPro" id="IPR015240">
    <property type="entry name" value="tRNA_sdUridine_synth_fam1_C"/>
</dbReference>
<dbReference type="STRING" id="914150.TQ33_2053"/>
<dbReference type="GO" id="GO:1990481">
    <property type="term" value="P:mRNA pseudouridine synthesis"/>
    <property type="evidence" value="ECO:0007669"/>
    <property type="project" value="TreeGrafter"/>
</dbReference>
<dbReference type="NCBIfam" id="TIGR00431">
    <property type="entry name" value="TruB"/>
    <property type="match status" value="1"/>
</dbReference>
<gene>
    <name evidence="5" type="primary">truB</name>
    <name evidence="9" type="ORF">TQ33_2053</name>
</gene>
<evidence type="ECO:0000256" key="5">
    <source>
        <dbReference type="HAMAP-Rule" id="MF_01080"/>
    </source>
</evidence>
<feature type="domain" description="tRNA pseudouridine synthase II TruB subfamily 1 C-terminal" evidence="7">
    <location>
        <begin position="246"/>
        <end position="301"/>
    </location>
</feature>
<dbReference type="Gene3D" id="2.30.130.10">
    <property type="entry name" value="PUA domain"/>
    <property type="match status" value="1"/>
</dbReference>
<dbReference type="PANTHER" id="PTHR13767">
    <property type="entry name" value="TRNA-PSEUDOURIDINE SYNTHASE"/>
    <property type="match status" value="1"/>
</dbReference>
<keyword evidence="3 5" id="KW-0819">tRNA processing</keyword>
<reference evidence="9 10" key="1">
    <citation type="submission" date="2015-02" db="EMBL/GenBank/DDBJ databases">
        <title>Complete genome sequence of Kangiella geojedonensis strain YCS-5T.</title>
        <authorList>
            <person name="Kim K.M."/>
        </authorList>
    </citation>
    <scope>NUCLEOTIDE SEQUENCE [LARGE SCALE GENOMIC DNA]</scope>
    <source>
        <strain evidence="9 10">YCS-5</strain>
    </source>
</reference>
<evidence type="ECO:0000256" key="1">
    <source>
        <dbReference type="ARBA" id="ARBA00000385"/>
    </source>
</evidence>
<dbReference type="InterPro" id="IPR036974">
    <property type="entry name" value="PUA_sf"/>
</dbReference>
<evidence type="ECO:0000259" key="6">
    <source>
        <dbReference type="Pfam" id="PF01509"/>
    </source>
</evidence>
<feature type="domain" description="tRNA pseudouridylate synthase B C-terminal" evidence="8">
    <location>
        <begin position="181"/>
        <end position="242"/>
    </location>
</feature>
<comment type="catalytic activity">
    <reaction evidence="1 5">
        <text>uridine(55) in tRNA = pseudouridine(55) in tRNA</text>
        <dbReference type="Rhea" id="RHEA:42532"/>
        <dbReference type="Rhea" id="RHEA-COMP:10101"/>
        <dbReference type="Rhea" id="RHEA-COMP:10102"/>
        <dbReference type="ChEBI" id="CHEBI:65314"/>
        <dbReference type="ChEBI" id="CHEBI:65315"/>
        <dbReference type="EC" id="5.4.99.25"/>
    </reaction>
</comment>
<dbReference type="PANTHER" id="PTHR13767:SF2">
    <property type="entry name" value="PSEUDOURIDYLATE SYNTHASE TRUB1"/>
    <property type="match status" value="1"/>
</dbReference>